<evidence type="ECO:0000256" key="2">
    <source>
        <dbReference type="ARBA" id="ARBA00022741"/>
    </source>
</evidence>
<dbReference type="InterPro" id="IPR036371">
    <property type="entry name" value="TPK_B1-bd_sf"/>
</dbReference>
<dbReference type="InterPro" id="IPR006282">
    <property type="entry name" value="Thi_PPkinase"/>
</dbReference>
<keyword evidence="8" id="KW-1185">Reference proteome</keyword>
<keyword evidence="2" id="KW-0547">Nucleotide-binding</keyword>
<accession>A0A845PU74</accession>
<keyword evidence="1 7" id="KW-0808">Transferase</keyword>
<dbReference type="PANTHER" id="PTHR41299">
    <property type="entry name" value="THIAMINE PYROPHOSPHOKINASE"/>
    <property type="match status" value="1"/>
</dbReference>
<proteinExistence type="predicted"/>
<keyword evidence="3 7" id="KW-0418">Kinase</keyword>
<dbReference type="EMBL" id="JAAABJ010000519">
    <property type="protein sequence ID" value="NAW51374.1"/>
    <property type="molecule type" value="Genomic_DNA"/>
</dbReference>
<dbReference type="GO" id="GO:0005524">
    <property type="term" value="F:ATP binding"/>
    <property type="evidence" value="ECO:0007669"/>
    <property type="project" value="UniProtKB-KW"/>
</dbReference>
<dbReference type="Proteomes" id="UP000553459">
    <property type="component" value="Unassembled WGS sequence"/>
</dbReference>
<dbReference type="GO" id="GO:0004788">
    <property type="term" value="F:thiamine diphosphokinase activity"/>
    <property type="evidence" value="ECO:0007669"/>
    <property type="project" value="UniProtKB-UniRule"/>
</dbReference>
<evidence type="ECO:0000256" key="3">
    <source>
        <dbReference type="ARBA" id="ARBA00022777"/>
    </source>
</evidence>
<dbReference type="SMART" id="SM00983">
    <property type="entry name" value="TPK_B1_binding"/>
    <property type="match status" value="1"/>
</dbReference>
<organism evidence="7 8">
    <name type="scientific">Elizabethkingia argenteiflava</name>
    <dbReference type="NCBI Taxonomy" id="2681556"/>
    <lineage>
        <taxon>Bacteria</taxon>
        <taxon>Pseudomonadati</taxon>
        <taxon>Bacteroidota</taxon>
        <taxon>Flavobacteriia</taxon>
        <taxon>Flavobacteriales</taxon>
        <taxon>Weeksellaceae</taxon>
        <taxon>Elizabethkingia</taxon>
    </lineage>
</organism>
<reference evidence="7 8" key="1">
    <citation type="submission" date="2019-11" db="EMBL/GenBank/DDBJ databases">
        <title>Characterization of Elizabethkingia argenteiflava sp. nov., isolated from inner surface of Soybean Pods.</title>
        <authorList>
            <person name="Mo S."/>
        </authorList>
    </citation>
    <scope>NUCLEOTIDE SEQUENCE [LARGE SCALE GENOMIC DNA]</scope>
    <source>
        <strain evidence="7 8">YB22</strain>
    </source>
</reference>
<sequence>MKALLFINGIPPRTFPDIQEYNLIACTDGAFHYLKENHFPLDRLDFISGDCDCFDEEEGEWQEKFVYTPDQNKTDFYKALEIIVKKGFCQVDVYGASGGEQDHYLGNLTVAYLFKDKIKITFYDEYGKYFFIPSYFEVSQIRGKMISLVPYPVATKVYTTGLNWPLYGEDLSIIGRIGTRNFAVEDTFTCSYLEGGILLFIGK</sequence>
<dbReference type="CDD" id="cd07995">
    <property type="entry name" value="TPK"/>
    <property type="match status" value="1"/>
</dbReference>
<evidence type="ECO:0000313" key="7">
    <source>
        <dbReference type="EMBL" id="NAW51374.1"/>
    </source>
</evidence>
<dbReference type="SUPFAM" id="SSF63999">
    <property type="entry name" value="Thiamin pyrophosphokinase, catalytic domain"/>
    <property type="match status" value="1"/>
</dbReference>
<dbReference type="GO" id="GO:0030975">
    <property type="term" value="F:thiamine binding"/>
    <property type="evidence" value="ECO:0007669"/>
    <property type="project" value="InterPro"/>
</dbReference>
<dbReference type="GO" id="GO:0009229">
    <property type="term" value="P:thiamine diphosphate biosynthetic process"/>
    <property type="evidence" value="ECO:0007669"/>
    <property type="project" value="InterPro"/>
</dbReference>
<dbReference type="SUPFAM" id="SSF63862">
    <property type="entry name" value="Thiamin pyrophosphokinase, substrate-binding domain"/>
    <property type="match status" value="1"/>
</dbReference>
<dbReference type="AlphaFoldDB" id="A0A845PU74"/>
<dbReference type="PANTHER" id="PTHR41299:SF1">
    <property type="entry name" value="THIAMINE PYROPHOSPHOKINASE"/>
    <property type="match status" value="1"/>
</dbReference>
<keyword evidence="4" id="KW-0067">ATP-binding</keyword>
<name>A0A845PU74_9FLAO</name>
<evidence type="ECO:0000313" key="8">
    <source>
        <dbReference type="Proteomes" id="UP000553459"/>
    </source>
</evidence>
<dbReference type="EC" id="2.7.6.2" evidence="5"/>
<dbReference type="InterPro" id="IPR007371">
    <property type="entry name" value="TPK_catalytic"/>
</dbReference>
<protein>
    <recommendedName>
        <fullName evidence="5">Thiamine diphosphokinase</fullName>
        <ecNumber evidence="5">2.7.6.2</ecNumber>
    </recommendedName>
</protein>
<gene>
    <name evidence="7" type="ORF">GNY06_08255</name>
</gene>
<dbReference type="Gene3D" id="3.40.50.10240">
    <property type="entry name" value="Thiamin pyrophosphokinase, catalytic domain"/>
    <property type="match status" value="1"/>
</dbReference>
<evidence type="ECO:0000259" key="6">
    <source>
        <dbReference type="SMART" id="SM00983"/>
    </source>
</evidence>
<dbReference type="InterPro" id="IPR053149">
    <property type="entry name" value="TPK"/>
</dbReference>
<dbReference type="Pfam" id="PF04263">
    <property type="entry name" value="TPK_catalytic"/>
    <property type="match status" value="1"/>
</dbReference>
<dbReference type="InterPro" id="IPR007373">
    <property type="entry name" value="Thiamin_PyroPKinase_B1-bd"/>
</dbReference>
<feature type="domain" description="Thiamin pyrophosphokinase thiamin-binding" evidence="6">
    <location>
        <begin position="127"/>
        <end position="198"/>
    </location>
</feature>
<evidence type="ECO:0000256" key="1">
    <source>
        <dbReference type="ARBA" id="ARBA00022679"/>
    </source>
</evidence>
<dbReference type="InterPro" id="IPR036759">
    <property type="entry name" value="TPK_catalytic_sf"/>
</dbReference>
<dbReference type="GO" id="GO:0016301">
    <property type="term" value="F:kinase activity"/>
    <property type="evidence" value="ECO:0007669"/>
    <property type="project" value="UniProtKB-KW"/>
</dbReference>
<dbReference type="Pfam" id="PF04265">
    <property type="entry name" value="TPK_B1_binding"/>
    <property type="match status" value="1"/>
</dbReference>
<dbReference type="RefSeq" id="WP_166519652.1">
    <property type="nucleotide sequence ID" value="NZ_JAAABJ010000519.1"/>
</dbReference>
<dbReference type="GO" id="GO:0006772">
    <property type="term" value="P:thiamine metabolic process"/>
    <property type="evidence" value="ECO:0007669"/>
    <property type="project" value="UniProtKB-UniRule"/>
</dbReference>
<evidence type="ECO:0000256" key="5">
    <source>
        <dbReference type="NCBIfam" id="TIGR01378"/>
    </source>
</evidence>
<evidence type="ECO:0000256" key="4">
    <source>
        <dbReference type="ARBA" id="ARBA00022840"/>
    </source>
</evidence>
<dbReference type="NCBIfam" id="TIGR01378">
    <property type="entry name" value="thi_PPkinase"/>
    <property type="match status" value="1"/>
</dbReference>
<comment type="caution">
    <text evidence="7">The sequence shown here is derived from an EMBL/GenBank/DDBJ whole genome shotgun (WGS) entry which is preliminary data.</text>
</comment>